<keyword evidence="4" id="KW-0862">Zinc</keyword>
<dbReference type="Gene3D" id="4.10.1000.10">
    <property type="entry name" value="Zinc finger, CCCH-type"/>
    <property type="match status" value="2"/>
</dbReference>
<evidence type="ECO:0000256" key="3">
    <source>
        <dbReference type="ARBA" id="ARBA00022771"/>
    </source>
</evidence>
<feature type="region of interest" description="Disordered" evidence="5">
    <location>
        <begin position="140"/>
        <end position="173"/>
    </location>
</feature>
<gene>
    <name evidence="6" type="primary">WBGene00097755</name>
</gene>
<dbReference type="InterPro" id="IPR000571">
    <property type="entry name" value="Znf_CCCH"/>
</dbReference>
<name>A0A2A6BZ70_PRIPA</name>
<keyword evidence="1" id="KW-0479">Metal-binding</keyword>
<dbReference type="GO" id="GO:0005829">
    <property type="term" value="C:cytosol"/>
    <property type="evidence" value="ECO:0000318"/>
    <property type="project" value="GO_Central"/>
</dbReference>
<evidence type="ECO:0000256" key="2">
    <source>
        <dbReference type="ARBA" id="ARBA00022737"/>
    </source>
</evidence>
<evidence type="ECO:0000256" key="1">
    <source>
        <dbReference type="ARBA" id="ARBA00022723"/>
    </source>
</evidence>
<reference evidence="7" key="1">
    <citation type="journal article" date="2008" name="Nat. Genet.">
        <title>The Pristionchus pacificus genome provides a unique perspective on nematode lifestyle and parasitism.</title>
        <authorList>
            <person name="Dieterich C."/>
            <person name="Clifton S.W."/>
            <person name="Schuster L.N."/>
            <person name="Chinwalla A."/>
            <person name="Delehaunty K."/>
            <person name="Dinkelacker I."/>
            <person name="Fulton L."/>
            <person name="Fulton R."/>
            <person name="Godfrey J."/>
            <person name="Minx P."/>
            <person name="Mitreva M."/>
            <person name="Roeseler W."/>
            <person name="Tian H."/>
            <person name="Witte H."/>
            <person name="Yang S.P."/>
            <person name="Wilson R.K."/>
            <person name="Sommer R.J."/>
        </authorList>
    </citation>
    <scope>NUCLEOTIDE SEQUENCE [LARGE SCALE GENOMIC DNA]</scope>
    <source>
        <strain evidence="7">PS312</strain>
    </source>
</reference>
<keyword evidence="7" id="KW-1185">Reference proteome</keyword>
<dbReference type="FunFam" id="4.10.1000.10:FF:000001">
    <property type="entry name" value="zinc finger CCCH domain-containing protein 15-like"/>
    <property type="match status" value="1"/>
</dbReference>
<dbReference type="SUPFAM" id="SSF90229">
    <property type="entry name" value="CCCH zinc finger"/>
    <property type="match status" value="2"/>
</dbReference>
<dbReference type="AlphaFoldDB" id="A0A2A6BZ70"/>
<keyword evidence="3" id="KW-0863">Zinc-finger</keyword>
<accession>A0A2A6BZ70</accession>
<feature type="compositionally biased region" description="Low complexity" evidence="5">
    <location>
        <begin position="146"/>
        <end position="170"/>
    </location>
</feature>
<dbReference type="GO" id="GO:0003730">
    <property type="term" value="F:mRNA 3'-UTR binding"/>
    <property type="evidence" value="ECO:0000318"/>
    <property type="project" value="GO_Central"/>
</dbReference>
<evidence type="ECO:0000313" key="6">
    <source>
        <dbReference type="EnsemblMetazoa" id="PPA08201.1"/>
    </source>
</evidence>
<dbReference type="EnsemblMetazoa" id="PPA08201.1">
    <property type="protein sequence ID" value="PPA08201.1"/>
    <property type="gene ID" value="WBGene00097755"/>
</dbReference>
<dbReference type="InterPro" id="IPR045877">
    <property type="entry name" value="ZFP36-like"/>
</dbReference>
<dbReference type="SMART" id="SM00356">
    <property type="entry name" value="ZnF_C3H1"/>
    <property type="match status" value="2"/>
</dbReference>
<organism evidence="6 7">
    <name type="scientific">Pristionchus pacificus</name>
    <name type="common">Parasitic nematode worm</name>
    <dbReference type="NCBI Taxonomy" id="54126"/>
    <lineage>
        <taxon>Eukaryota</taxon>
        <taxon>Metazoa</taxon>
        <taxon>Ecdysozoa</taxon>
        <taxon>Nematoda</taxon>
        <taxon>Chromadorea</taxon>
        <taxon>Rhabditida</taxon>
        <taxon>Rhabditina</taxon>
        <taxon>Diplogasteromorpha</taxon>
        <taxon>Diplogasteroidea</taxon>
        <taxon>Neodiplogasteridae</taxon>
        <taxon>Pristionchus</taxon>
    </lineage>
</organism>
<dbReference type="GO" id="GO:0043186">
    <property type="term" value="C:P granule"/>
    <property type="evidence" value="ECO:0007669"/>
    <property type="project" value="UniProtKB-ARBA"/>
</dbReference>
<dbReference type="PANTHER" id="PTHR12547">
    <property type="entry name" value="CCCH ZINC FINGER/TIS11-RELATED"/>
    <property type="match status" value="1"/>
</dbReference>
<keyword evidence="2" id="KW-0677">Repeat</keyword>
<protein>
    <submittedName>
        <fullName evidence="6">Uncharacterized protein</fullName>
    </submittedName>
</protein>
<dbReference type="GO" id="GO:0008270">
    <property type="term" value="F:zinc ion binding"/>
    <property type="evidence" value="ECO:0007669"/>
    <property type="project" value="UniProtKB-KW"/>
</dbReference>
<sequence length="194" mass="21722">MSSLRSLLDIPLSAPPSSSFTSSIPNLDASLIPAIVSFNKACVIDRRRLREASTRKTTMCRAWEETGRCNYGKKCKFAHGTSELRREEMNTKEESTIRFRTMPCLKYSLLGACPYGDKCTYLHGPSVDIEKLISEELEREEPISIPPTRSGSVESLYSTTSSSHSSRIGSPTNFDPFFTPRDAKSNFEIGPFFM</sequence>
<evidence type="ECO:0000256" key="4">
    <source>
        <dbReference type="ARBA" id="ARBA00022833"/>
    </source>
</evidence>
<evidence type="ECO:0000256" key="5">
    <source>
        <dbReference type="SAM" id="MobiDB-lite"/>
    </source>
</evidence>
<dbReference type="PROSITE" id="PS50103">
    <property type="entry name" value="ZF_C3H1"/>
    <property type="match status" value="2"/>
</dbReference>
<dbReference type="InterPro" id="IPR036855">
    <property type="entry name" value="Znf_CCCH_sf"/>
</dbReference>
<accession>A0A8R1U897</accession>
<dbReference type="Proteomes" id="UP000005239">
    <property type="component" value="Unassembled WGS sequence"/>
</dbReference>
<reference evidence="6" key="2">
    <citation type="submission" date="2022-06" db="UniProtKB">
        <authorList>
            <consortium name="EnsemblMetazoa"/>
        </authorList>
    </citation>
    <scope>IDENTIFICATION</scope>
    <source>
        <strain evidence="6">PS312</strain>
    </source>
</reference>
<proteinExistence type="predicted"/>
<dbReference type="PANTHER" id="PTHR12547:SF185">
    <property type="entry name" value="C3H1-TYPE DOMAIN-CONTAINING PROTEIN"/>
    <property type="match status" value="1"/>
</dbReference>
<evidence type="ECO:0000313" key="7">
    <source>
        <dbReference type="Proteomes" id="UP000005239"/>
    </source>
</evidence>
<dbReference type="Pfam" id="PF00642">
    <property type="entry name" value="zf-CCCH"/>
    <property type="match status" value="2"/>
</dbReference>
<dbReference type="OrthoDB" id="410307at2759"/>